<evidence type="ECO:0000313" key="2">
    <source>
        <dbReference type="Proteomes" id="UP000260351"/>
    </source>
</evidence>
<dbReference type="SMART" id="SM00191">
    <property type="entry name" value="Int_alpha"/>
    <property type="match status" value="2"/>
</dbReference>
<comment type="caution">
    <text evidence="1">The sequence shown here is derived from an EMBL/GenBank/DDBJ whole genome shotgun (WGS) entry which is preliminary data.</text>
</comment>
<dbReference type="PANTHER" id="PTHR36220">
    <property type="entry name" value="UNNAMED PRODUCT"/>
    <property type="match status" value="1"/>
</dbReference>
<protein>
    <submittedName>
        <fullName evidence="1">Uncharacterized protein</fullName>
    </submittedName>
</protein>
<organism evidence="1 2">
    <name type="scientific">Wenzhouxiangella sediminis</name>
    <dbReference type="NCBI Taxonomy" id="1792836"/>
    <lineage>
        <taxon>Bacteria</taxon>
        <taxon>Pseudomonadati</taxon>
        <taxon>Pseudomonadota</taxon>
        <taxon>Gammaproteobacteria</taxon>
        <taxon>Chromatiales</taxon>
        <taxon>Wenzhouxiangellaceae</taxon>
        <taxon>Wenzhouxiangella</taxon>
    </lineage>
</organism>
<dbReference type="EMBL" id="QUZK01000032">
    <property type="protein sequence ID" value="RFF30771.1"/>
    <property type="molecule type" value="Genomic_DNA"/>
</dbReference>
<evidence type="ECO:0000313" key="1">
    <source>
        <dbReference type="EMBL" id="RFF30771.1"/>
    </source>
</evidence>
<dbReference type="Gene3D" id="2.130.10.130">
    <property type="entry name" value="Integrin alpha, N-terminal"/>
    <property type="match status" value="1"/>
</dbReference>
<name>A0A3E1K9H5_9GAMM</name>
<accession>A0A3E1K9H5</accession>
<dbReference type="InterPro" id="IPR028994">
    <property type="entry name" value="Integrin_alpha_N"/>
</dbReference>
<dbReference type="AlphaFoldDB" id="A0A3E1K9H5"/>
<dbReference type="RefSeq" id="WP_116650400.1">
    <property type="nucleotide sequence ID" value="NZ_QUZK01000032.1"/>
</dbReference>
<dbReference type="InterPro" id="IPR013519">
    <property type="entry name" value="Int_alpha_beta-p"/>
</dbReference>
<proteinExistence type="predicted"/>
<dbReference type="SUPFAM" id="SSF69322">
    <property type="entry name" value="Tricorn protease domain 2"/>
    <property type="match status" value="1"/>
</dbReference>
<dbReference type="PANTHER" id="PTHR36220:SF1">
    <property type="entry name" value="GAMMA TUBULIN COMPLEX COMPONENT C-TERMINAL DOMAIN-CONTAINING PROTEIN"/>
    <property type="match status" value="1"/>
</dbReference>
<reference evidence="1 2" key="1">
    <citation type="submission" date="2018-08" db="EMBL/GenBank/DDBJ databases">
        <title>Wenzhouxiangella salilacus sp. nov., a novel bacterium isolated from a saline lake in Xinjiang Province, China.</title>
        <authorList>
            <person name="Han S."/>
        </authorList>
    </citation>
    <scope>NUCLEOTIDE SEQUENCE [LARGE SCALE GENOMIC DNA]</scope>
    <source>
        <strain evidence="1 2">XDB06</strain>
    </source>
</reference>
<keyword evidence="2" id="KW-1185">Reference proteome</keyword>
<sequence>MAFIRLLTILLALTPIGLRAQFEFVEDLTPSGGELEDFGIGVEVFGNEMFASWPHGFGNPDPAPACGELYHYEKNADGRWELLGILQAPDCSPGDMFGATSVALEGDLLAVPAFTGLRFDGQGDASDSAVHLFERDPGYNPGGINAGWRPIARLSESEGGADRALGGLVEFNDGVLAVQSHVFENAYGYNFARSDSVVLFGEIGGGWQEIGRVSENTDFFGLGYTLSDEQLIVGAPETQTYGGAGRVYVYDRQGGQLTLAQTLDAGPEANFGYFVDVQDDWMAVGALNIGAQGAVFLYRREGGSWQPAGKLTPPDRAANDLYGVVARFSGDLLFVGAENGRRQSEPAAGAVFVYRREGGEYRLIQTLQAPVDSDKSDLFGTYVSSNGTDLLVKAVATPAGGRAALYHFQREGGPTPPPTGTPFEVSTGHSGLFFNPERSGEGFMIDTLPDGRALMFWFTYDNGEPMWLTALGETVDASIILDQVYVTEGGRFGPAFDRAAVTATSWGSIVIDFEDCDRGTVSYDSELGQGSGQFELVRLSNIAGLDCGETAGTILNGFSGGFYNRQRSGEGLQVHVTDIDGARTPVVYWPTYDADGRQMWLLGLGSIEGERIVIDNLRHLSGADFGPDFDPESVVDEYWGELQIDYQGCDLLTLSYSAEDPAYGNGQIQMERLYHIGQTTCSEQPSRY</sequence>
<dbReference type="Proteomes" id="UP000260351">
    <property type="component" value="Unassembled WGS sequence"/>
</dbReference>
<dbReference type="OrthoDB" id="5927922at2"/>
<gene>
    <name evidence="1" type="ORF">DZC52_06925</name>
</gene>